<gene>
    <name evidence="1" type="ORF">HannXRQ_Chr00c0927g0577931</name>
</gene>
<dbReference type="EMBL" id="KZ114248">
    <property type="protein sequence ID" value="OTF84258.1"/>
    <property type="molecule type" value="Genomic_DNA"/>
</dbReference>
<proteinExistence type="predicted"/>
<accession>A0A1Y3BW68</accession>
<name>A0A1Y3BW68_HELAN</name>
<reference evidence="1" key="1">
    <citation type="submission" date="2017-02" db="EMBL/GenBank/DDBJ databases">
        <title>Sunflower complete genome.</title>
        <authorList>
            <person name="Langlade N."/>
            <person name="Munos S."/>
        </authorList>
    </citation>
    <scope>NUCLEOTIDE SEQUENCE [LARGE SCALE GENOMIC DNA]</scope>
    <source>
        <tissue evidence="1">Leaves</tissue>
    </source>
</reference>
<evidence type="ECO:0000313" key="1">
    <source>
        <dbReference type="EMBL" id="OTF84258.1"/>
    </source>
</evidence>
<dbReference type="AlphaFoldDB" id="A0A1Y3BW68"/>
<organism evidence="1">
    <name type="scientific">Helianthus annuus</name>
    <name type="common">Common sunflower</name>
    <dbReference type="NCBI Taxonomy" id="4232"/>
    <lineage>
        <taxon>Eukaryota</taxon>
        <taxon>Viridiplantae</taxon>
        <taxon>Streptophyta</taxon>
        <taxon>Embryophyta</taxon>
        <taxon>Tracheophyta</taxon>
        <taxon>Spermatophyta</taxon>
        <taxon>Magnoliopsida</taxon>
        <taxon>eudicotyledons</taxon>
        <taxon>Gunneridae</taxon>
        <taxon>Pentapetalae</taxon>
        <taxon>asterids</taxon>
        <taxon>campanulids</taxon>
        <taxon>Asterales</taxon>
        <taxon>Asteraceae</taxon>
        <taxon>Asteroideae</taxon>
        <taxon>Heliantheae alliance</taxon>
        <taxon>Heliantheae</taxon>
        <taxon>Helianthus</taxon>
    </lineage>
</organism>
<dbReference type="InParanoid" id="A0A1Y3BW68"/>
<sequence>MSGPFLGQILPIRDGIPLNKEKPTFPVCIILGNFEDRVILPSFPFQQIPM</sequence>
<protein>
    <submittedName>
        <fullName evidence="1">Uncharacterized protein</fullName>
    </submittedName>
</protein>